<evidence type="ECO:0000313" key="2">
    <source>
        <dbReference type="Proteomes" id="UP001148737"/>
    </source>
</evidence>
<evidence type="ECO:0000313" key="1">
    <source>
        <dbReference type="EMBL" id="KAJ3472147.1"/>
    </source>
</evidence>
<keyword evidence="2" id="KW-1185">Reference proteome</keyword>
<reference evidence="1" key="1">
    <citation type="submission" date="2022-07" db="EMBL/GenBank/DDBJ databases">
        <title>Genome Sequence of Lecanicillium saksenae.</title>
        <authorList>
            <person name="Buettner E."/>
        </authorList>
    </citation>
    <scope>NUCLEOTIDE SEQUENCE</scope>
    <source>
        <strain evidence="1">VT-O1</strain>
    </source>
</reference>
<name>A0ACC1QB38_9HYPO</name>
<accession>A0ACC1QB38</accession>
<organism evidence="1 2">
    <name type="scientific">Lecanicillium saksenae</name>
    <dbReference type="NCBI Taxonomy" id="468837"/>
    <lineage>
        <taxon>Eukaryota</taxon>
        <taxon>Fungi</taxon>
        <taxon>Dikarya</taxon>
        <taxon>Ascomycota</taxon>
        <taxon>Pezizomycotina</taxon>
        <taxon>Sordariomycetes</taxon>
        <taxon>Hypocreomycetidae</taxon>
        <taxon>Hypocreales</taxon>
        <taxon>Cordycipitaceae</taxon>
        <taxon>Lecanicillium</taxon>
    </lineage>
</organism>
<comment type="caution">
    <text evidence="1">The sequence shown here is derived from an EMBL/GenBank/DDBJ whole genome shotgun (WGS) entry which is preliminary data.</text>
</comment>
<proteinExistence type="predicted"/>
<sequence length="98" mass="10900">MGGGCQDYWHTRRFNGEAADEQIAAGVAFFQSQGANFCLRDKNGRSVLHRVGHGDPTLFERLIDAGVDAFWEDDAQQTALDVAAARDNKDILKLFEKK</sequence>
<gene>
    <name evidence="1" type="ORF">NLG97_g11247</name>
</gene>
<dbReference type="EMBL" id="JANAKD010003425">
    <property type="protein sequence ID" value="KAJ3472147.1"/>
    <property type="molecule type" value="Genomic_DNA"/>
</dbReference>
<dbReference type="Proteomes" id="UP001148737">
    <property type="component" value="Unassembled WGS sequence"/>
</dbReference>
<protein>
    <submittedName>
        <fullName evidence="1">Uncharacterized protein</fullName>
    </submittedName>
</protein>